<evidence type="ECO:0000313" key="5">
    <source>
        <dbReference type="Proteomes" id="UP001494902"/>
    </source>
</evidence>
<feature type="region of interest" description="Disordered" evidence="2">
    <location>
        <begin position="463"/>
        <end position="484"/>
    </location>
</feature>
<gene>
    <name evidence="4" type="ORF">WIS52_10030</name>
</gene>
<dbReference type="Proteomes" id="UP001494902">
    <property type="component" value="Unassembled WGS sequence"/>
</dbReference>
<dbReference type="InterPro" id="IPR015590">
    <property type="entry name" value="Aldehyde_DH_dom"/>
</dbReference>
<dbReference type="Gene3D" id="3.40.605.10">
    <property type="entry name" value="Aldehyde Dehydrogenase, Chain A, domain 1"/>
    <property type="match status" value="1"/>
</dbReference>
<sequence>MNAAQTARSVAATAEAAATASREWARADRTVRAAALDAVAARLDAAADELVPTAMRETHLPEPRLRGELGRTTFQLRLFAEVLRDGSYLDARIDTADPEWPMGPRPDIRRTLVPLGPVAVFAASNFPFAFSVIGGDSASALAAGNAVVVKTHPGHPDLSAATAAVVVAALAGDGAPQDLFQLVSGIDEGRELLLAPQIRAGAFTGSIAGGRALFDLAQQRPDPIPFFGELGSVNPVFVTREAARRRAEEITAGFVGSFTLGAGQFCTKPGVLVHPRDSDLRELLAAHDLPAPAPLLNDRIQQGYVAGLGTLAGNDGVEPLRFDDGALADPPAPSLVATDLKYVLDNPAVLDEVFGPASLLVAYDDEDELLALAELLPGQLTATVVGEEDDRIAPALLERLADRAGRVLWNQWPTGVTVSHAQQHGGPYPATTAPGTTSVGTAAITRFLRPVAFQNLPQSLLPAELRDGGPAPALVNGTPSGGSR</sequence>
<dbReference type="Pfam" id="PF00171">
    <property type="entry name" value="Aldedh"/>
    <property type="match status" value="1"/>
</dbReference>
<dbReference type="PANTHER" id="PTHR43353">
    <property type="entry name" value="SUCCINATE-SEMIALDEHYDE DEHYDROGENASE, MITOCHONDRIAL"/>
    <property type="match status" value="1"/>
</dbReference>
<dbReference type="CDD" id="cd07129">
    <property type="entry name" value="ALDH_KGSADH"/>
    <property type="match status" value="1"/>
</dbReference>
<reference evidence="4 5" key="1">
    <citation type="submission" date="2024-03" db="EMBL/GenBank/DDBJ databases">
        <title>Draft genome sequence of Pseudonocardia nematodicida JCM 31783.</title>
        <authorList>
            <person name="Butdee W."/>
            <person name="Duangmal K."/>
        </authorList>
    </citation>
    <scope>NUCLEOTIDE SEQUENCE [LARGE SCALE GENOMIC DNA]</scope>
    <source>
        <strain evidence="4 5">JCM 31783</strain>
    </source>
</reference>
<proteinExistence type="predicted"/>
<dbReference type="InterPro" id="IPR016163">
    <property type="entry name" value="Ald_DH_C"/>
</dbReference>
<protein>
    <submittedName>
        <fullName evidence="4">Aldehyde dehydrogenase (NADP(+))</fullName>
    </submittedName>
</protein>
<accession>A0ABV1K8K4</accession>
<evidence type="ECO:0000259" key="3">
    <source>
        <dbReference type="Pfam" id="PF00171"/>
    </source>
</evidence>
<dbReference type="InterPro" id="IPR016161">
    <property type="entry name" value="Ald_DH/histidinol_DH"/>
</dbReference>
<evidence type="ECO:0000256" key="2">
    <source>
        <dbReference type="SAM" id="MobiDB-lite"/>
    </source>
</evidence>
<keyword evidence="1" id="KW-0560">Oxidoreductase</keyword>
<evidence type="ECO:0000256" key="1">
    <source>
        <dbReference type="ARBA" id="ARBA00023002"/>
    </source>
</evidence>
<evidence type="ECO:0000313" key="4">
    <source>
        <dbReference type="EMBL" id="MEQ3550810.1"/>
    </source>
</evidence>
<dbReference type="InterPro" id="IPR044151">
    <property type="entry name" value="ALDH_KGSADH"/>
</dbReference>
<name>A0ABV1K8K4_9PSEU</name>
<dbReference type="RefSeq" id="WP_349297857.1">
    <property type="nucleotide sequence ID" value="NZ_JBEDNQ010000003.1"/>
</dbReference>
<comment type="caution">
    <text evidence="4">The sequence shown here is derived from an EMBL/GenBank/DDBJ whole genome shotgun (WGS) entry which is preliminary data.</text>
</comment>
<dbReference type="EMBL" id="JBEDNQ010000003">
    <property type="protein sequence ID" value="MEQ3550810.1"/>
    <property type="molecule type" value="Genomic_DNA"/>
</dbReference>
<dbReference type="Gene3D" id="3.40.309.10">
    <property type="entry name" value="Aldehyde Dehydrogenase, Chain A, domain 2"/>
    <property type="match status" value="1"/>
</dbReference>
<dbReference type="PANTHER" id="PTHR43353:SF3">
    <property type="entry name" value="ALDEHYDE DEHYDROGENASE-RELATED"/>
    <property type="match status" value="1"/>
</dbReference>
<keyword evidence="5" id="KW-1185">Reference proteome</keyword>
<feature type="domain" description="Aldehyde dehydrogenase" evidence="3">
    <location>
        <begin position="4"/>
        <end position="273"/>
    </location>
</feature>
<organism evidence="4 5">
    <name type="scientific">Pseudonocardia nematodicida</name>
    <dbReference type="NCBI Taxonomy" id="1206997"/>
    <lineage>
        <taxon>Bacteria</taxon>
        <taxon>Bacillati</taxon>
        <taxon>Actinomycetota</taxon>
        <taxon>Actinomycetes</taxon>
        <taxon>Pseudonocardiales</taxon>
        <taxon>Pseudonocardiaceae</taxon>
        <taxon>Pseudonocardia</taxon>
    </lineage>
</organism>
<dbReference type="InterPro" id="IPR050740">
    <property type="entry name" value="Aldehyde_DH_Superfamily"/>
</dbReference>
<dbReference type="InterPro" id="IPR016162">
    <property type="entry name" value="Ald_DH_N"/>
</dbReference>
<dbReference type="SUPFAM" id="SSF53720">
    <property type="entry name" value="ALDH-like"/>
    <property type="match status" value="1"/>
</dbReference>